<organism evidence="1">
    <name type="scientific">uncultured Caudovirales phage</name>
    <dbReference type="NCBI Taxonomy" id="2100421"/>
    <lineage>
        <taxon>Viruses</taxon>
        <taxon>Duplodnaviria</taxon>
        <taxon>Heunggongvirae</taxon>
        <taxon>Uroviricota</taxon>
        <taxon>Caudoviricetes</taxon>
        <taxon>Peduoviridae</taxon>
        <taxon>Maltschvirus</taxon>
        <taxon>Maltschvirus maltsch</taxon>
    </lineage>
</organism>
<gene>
    <name evidence="1" type="ORF">UFOVP406_31</name>
</gene>
<dbReference type="EMBL" id="LR796372">
    <property type="protein sequence ID" value="CAB4140514.1"/>
    <property type="molecule type" value="Genomic_DNA"/>
</dbReference>
<protein>
    <submittedName>
        <fullName evidence="1">Uncharacterized protein</fullName>
    </submittedName>
</protein>
<accession>A0A6J5M142</accession>
<reference evidence="1" key="1">
    <citation type="submission" date="2020-04" db="EMBL/GenBank/DDBJ databases">
        <authorList>
            <person name="Chiriac C."/>
            <person name="Salcher M."/>
            <person name="Ghai R."/>
            <person name="Kavagutti S V."/>
        </authorList>
    </citation>
    <scope>NUCLEOTIDE SEQUENCE</scope>
</reference>
<sequence>MTNPPSCFGSRRMPHHRAENSCHDCPFEQPCDRIEALTAENERLREALKEAHWFYLGDDCSSDQCRFGIDECISEDFEWGNPARGDHVLQISGARPVPDMWVALHYFTDAEKDERDDDDPYAYTVHATEEEARAALGEPTDE</sequence>
<evidence type="ECO:0000313" key="1">
    <source>
        <dbReference type="EMBL" id="CAB4140514.1"/>
    </source>
</evidence>
<proteinExistence type="predicted"/>
<name>A0A6J5M142_9CAUD</name>